<dbReference type="GO" id="GO:0008270">
    <property type="term" value="F:zinc ion binding"/>
    <property type="evidence" value="ECO:0007669"/>
    <property type="project" value="UniProtKB-UniRule"/>
</dbReference>
<dbReference type="Gene3D" id="3.30.60.190">
    <property type="match status" value="1"/>
</dbReference>
<dbReference type="PANTHER" id="PTHR13483:SF11">
    <property type="entry name" value="ZINC FINGER HIT DOMAIN-CONTAINING PROTEIN 3"/>
    <property type="match status" value="1"/>
</dbReference>
<dbReference type="CDD" id="cd23024">
    <property type="entry name" value="zf-HIT_ZNHIT2-3"/>
    <property type="match status" value="1"/>
</dbReference>
<evidence type="ECO:0000256" key="2">
    <source>
        <dbReference type="ARBA" id="ARBA00022771"/>
    </source>
</evidence>
<dbReference type="Pfam" id="PF04438">
    <property type="entry name" value="zf-HIT"/>
    <property type="match status" value="1"/>
</dbReference>
<evidence type="ECO:0000259" key="5">
    <source>
        <dbReference type="PROSITE" id="PS51083"/>
    </source>
</evidence>
<dbReference type="AlphaFoldDB" id="A0A1S4CBS8"/>
<evidence type="ECO:0000313" key="6">
    <source>
        <dbReference type="RefSeq" id="XP_016498598.1"/>
    </source>
</evidence>
<dbReference type="RefSeq" id="XP_016498598.1">
    <property type="nucleotide sequence ID" value="XM_016643112.1"/>
</dbReference>
<proteinExistence type="predicted"/>
<keyword evidence="2 4" id="KW-0863">Zinc-finger</keyword>
<dbReference type="KEGG" id="nta:107817311"/>
<keyword evidence="3" id="KW-0862">Zinc</keyword>
<dbReference type="PANTHER" id="PTHR13483">
    <property type="entry name" value="BOX C_D SNORNA PROTEIN 1-RELATED"/>
    <property type="match status" value="1"/>
</dbReference>
<protein>
    <submittedName>
        <fullName evidence="6">Zinc finger HIT domain-containing protein 3</fullName>
    </submittedName>
</protein>
<dbReference type="PaxDb" id="4097-A0A1S4CBS8"/>
<dbReference type="PROSITE" id="PS51083">
    <property type="entry name" value="ZF_HIT"/>
    <property type="match status" value="1"/>
</dbReference>
<dbReference type="InterPro" id="IPR051639">
    <property type="entry name" value="BCD1"/>
</dbReference>
<evidence type="ECO:0000256" key="3">
    <source>
        <dbReference type="ARBA" id="ARBA00022833"/>
    </source>
</evidence>
<feature type="domain" description="HIT-type" evidence="5">
    <location>
        <begin position="6"/>
        <end position="39"/>
    </location>
</feature>
<evidence type="ECO:0000256" key="1">
    <source>
        <dbReference type="ARBA" id="ARBA00022723"/>
    </source>
</evidence>
<sequence>MGPKNCKVCDDAQSKYKCPNCFIPYCSLVCFKKHKEIFCVKPEPELEPSSVEKLASAPESHVEKPIYVDEQSEVLNQSRLESIASSNEIREAIRNKELQNLICSIDSSMDAEAELDKAMDKEEFRIFSEKILSMISQ</sequence>
<dbReference type="GO" id="GO:0005634">
    <property type="term" value="C:nucleus"/>
    <property type="evidence" value="ECO:0000318"/>
    <property type="project" value="GO_Central"/>
</dbReference>
<dbReference type="GO" id="GO:0070761">
    <property type="term" value="C:pre-snoRNP complex"/>
    <property type="evidence" value="ECO:0000318"/>
    <property type="project" value="GO_Central"/>
</dbReference>
<dbReference type="STRING" id="4097.A0A1S4CBS8"/>
<reference evidence="6" key="1">
    <citation type="submission" date="2025-08" db="UniProtKB">
        <authorList>
            <consortium name="RefSeq"/>
        </authorList>
    </citation>
    <scope>IDENTIFICATION</scope>
</reference>
<dbReference type="GO" id="GO:0000463">
    <property type="term" value="P:maturation of LSU-rRNA from tricistronic rRNA transcript (SSU-rRNA, 5.8S rRNA, LSU-rRNA)"/>
    <property type="evidence" value="ECO:0000318"/>
    <property type="project" value="GO_Central"/>
</dbReference>
<dbReference type="GO" id="GO:0000492">
    <property type="term" value="P:box C/D snoRNP assembly"/>
    <property type="evidence" value="ECO:0000318"/>
    <property type="project" value="GO_Central"/>
</dbReference>
<dbReference type="SUPFAM" id="SSF144232">
    <property type="entry name" value="HIT/MYND zinc finger-like"/>
    <property type="match status" value="1"/>
</dbReference>
<name>A0A1S4CBS8_TOBAC</name>
<dbReference type="OMA" id="CNEAQSK"/>
<accession>A0A1S4CBS8</accession>
<evidence type="ECO:0000256" key="4">
    <source>
        <dbReference type="PROSITE-ProRule" id="PRU00453"/>
    </source>
</evidence>
<dbReference type="OrthoDB" id="18412at2759"/>
<organism evidence="6">
    <name type="scientific">Nicotiana tabacum</name>
    <name type="common">Common tobacco</name>
    <dbReference type="NCBI Taxonomy" id="4097"/>
    <lineage>
        <taxon>Eukaryota</taxon>
        <taxon>Viridiplantae</taxon>
        <taxon>Streptophyta</taxon>
        <taxon>Embryophyta</taxon>
        <taxon>Tracheophyta</taxon>
        <taxon>Spermatophyta</taxon>
        <taxon>Magnoliopsida</taxon>
        <taxon>eudicotyledons</taxon>
        <taxon>Gunneridae</taxon>
        <taxon>Pentapetalae</taxon>
        <taxon>asterids</taxon>
        <taxon>lamiids</taxon>
        <taxon>Solanales</taxon>
        <taxon>Solanaceae</taxon>
        <taxon>Nicotianoideae</taxon>
        <taxon>Nicotianeae</taxon>
        <taxon>Nicotiana</taxon>
    </lineage>
</organism>
<dbReference type="InterPro" id="IPR007529">
    <property type="entry name" value="Znf_HIT"/>
</dbReference>
<gene>
    <name evidence="6" type="primary">LOC107817311</name>
</gene>
<keyword evidence="1" id="KW-0479">Metal-binding</keyword>